<evidence type="ECO:0000313" key="1">
    <source>
        <dbReference type="EMBL" id="OJG10100.1"/>
    </source>
</evidence>
<dbReference type="AlphaFoldDB" id="A0A1L8QRH4"/>
<dbReference type="Proteomes" id="UP000182149">
    <property type="component" value="Unassembled WGS sequence"/>
</dbReference>
<proteinExistence type="predicted"/>
<organism evidence="1 2">
    <name type="scientific">Enterococcus aquimarinus</name>
    <dbReference type="NCBI Taxonomy" id="328396"/>
    <lineage>
        <taxon>Bacteria</taxon>
        <taxon>Bacillati</taxon>
        <taxon>Bacillota</taxon>
        <taxon>Bacilli</taxon>
        <taxon>Lactobacillales</taxon>
        <taxon>Enterococcaceae</taxon>
        <taxon>Enterococcus</taxon>
    </lineage>
</organism>
<gene>
    <name evidence="1" type="ORF">RU93_GL000350</name>
</gene>
<comment type="caution">
    <text evidence="1">The sequence shown here is derived from an EMBL/GenBank/DDBJ whole genome shotgun (WGS) entry which is preliminary data.</text>
</comment>
<evidence type="ECO:0000313" key="2">
    <source>
        <dbReference type="Proteomes" id="UP000182149"/>
    </source>
</evidence>
<dbReference type="STRING" id="328396.RU93_GL000350"/>
<sequence>MLGAGIPLFTQKEGVQQFTLLETKQYGQFAELVLEKLTRPEQENDASVKKI</sequence>
<reference evidence="1 2" key="1">
    <citation type="submission" date="2014-12" db="EMBL/GenBank/DDBJ databases">
        <title>Draft genome sequences of 29 type strains of Enterococci.</title>
        <authorList>
            <person name="Zhong Z."/>
            <person name="Sun Z."/>
            <person name="Liu W."/>
            <person name="Zhang W."/>
            <person name="Zhang H."/>
        </authorList>
    </citation>
    <scope>NUCLEOTIDE SEQUENCE [LARGE SCALE GENOMIC DNA]</scope>
    <source>
        <strain evidence="1 2">DSM 17690</strain>
    </source>
</reference>
<keyword evidence="2" id="KW-1185">Reference proteome</keyword>
<name>A0A1L8QRH4_9ENTE</name>
<protein>
    <submittedName>
        <fullName evidence="1">Uncharacterized protein</fullName>
    </submittedName>
</protein>
<accession>A0A1L8QRH4</accession>
<dbReference type="EMBL" id="JXKD01000010">
    <property type="protein sequence ID" value="OJG10100.1"/>
    <property type="molecule type" value="Genomic_DNA"/>
</dbReference>